<dbReference type="InterPro" id="IPR011989">
    <property type="entry name" value="ARM-like"/>
</dbReference>
<proteinExistence type="predicted"/>
<evidence type="ECO:0000313" key="2">
    <source>
        <dbReference type="Proteomes" id="UP000319342"/>
    </source>
</evidence>
<dbReference type="InterPro" id="IPR016024">
    <property type="entry name" value="ARM-type_fold"/>
</dbReference>
<dbReference type="InterPro" id="IPR004155">
    <property type="entry name" value="PBS_lyase_HEAT"/>
</dbReference>
<name>A0A518CWV7_9BACT</name>
<dbReference type="GO" id="GO:0016491">
    <property type="term" value="F:oxidoreductase activity"/>
    <property type="evidence" value="ECO:0007669"/>
    <property type="project" value="TreeGrafter"/>
</dbReference>
<dbReference type="Pfam" id="PF13646">
    <property type="entry name" value="HEAT_2"/>
    <property type="match status" value="2"/>
</dbReference>
<dbReference type="SMART" id="SM00567">
    <property type="entry name" value="EZ_HEAT"/>
    <property type="match status" value="7"/>
</dbReference>
<evidence type="ECO:0000313" key="1">
    <source>
        <dbReference type="EMBL" id="QDU83678.1"/>
    </source>
</evidence>
<dbReference type="Proteomes" id="UP000319342">
    <property type="component" value="Chromosome"/>
</dbReference>
<reference evidence="1 2" key="1">
    <citation type="submission" date="2019-02" db="EMBL/GenBank/DDBJ databases">
        <title>Deep-cultivation of Planctomycetes and their phenomic and genomic characterization uncovers novel biology.</title>
        <authorList>
            <person name="Wiegand S."/>
            <person name="Jogler M."/>
            <person name="Boedeker C."/>
            <person name="Pinto D."/>
            <person name="Vollmers J."/>
            <person name="Rivas-Marin E."/>
            <person name="Kohn T."/>
            <person name="Peeters S.H."/>
            <person name="Heuer A."/>
            <person name="Rast P."/>
            <person name="Oberbeckmann S."/>
            <person name="Bunk B."/>
            <person name="Jeske O."/>
            <person name="Meyerdierks A."/>
            <person name="Storesund J.E."/>
            <person name="Kallscheuer N."/>
            <person name="Luecker S."/>
            <person name="Lage O.M."/>
            <person name="Pohl T."/>
            <person name="Merkel B.J."/>
            <person name="Hornburger P."/>
            <person name="Mueller R.-W."/>
            <person name="Bruemmer F."/>
            <person name="Labrenz M."/>
            <person name="Spormann A.M."/>
            <person name="Op den Camp H."/>
            <person name="Overmann J."/>
            <person name="Amann R."/>
            <person name="Jetten M.S.M."/>
            <person name="Mascher T."/>
            <person name="Medema M.H."/>
            <person name="Devos D.P."/>
            <person name="Kaster A.-K."/>
            <person name="Ovreas L."/>
            <person name="Rohde M."/>
            <person name="Galperin M.Y."/>
            <person name="Jogler C."/>
        </authorList>
    </citation>
    <scope>NUCLEOTIDE SEQUENCE [LARGE SCALE GENOMIC DNA]</scope>
    <source>
        <strain evidence="1 2">Pla163</strain>
    </source>
</reference>
<gene>
    <name evidence="1" type="ORF">Pla163_07790</name>
</gene>
<dbReference type="RefSeq" id="WP_419186296.1">
    <property type="nucleotide sequence ID" value="NZ_CP036290.1"/>
</dbReference>
<dbReference type="PANTHER" id="PTHR12697:SF5">
    <property type="entry name" value="DEOXYHYPUSINE HYDROXYLASE"/>
    <property type="match status" value="1"/>
</dbReference>
<dbReference type="PANTHER" id="PTHR12697">
    <property type="entry name" value="PBS LYASE HEAT-LIKE PROTEIN"/>
    <property type="match status" value="1"/>
</dbReference>
<accession>A0A518CWV7</accession>
<dbReference type="AlphaFoldDB" id="A0A518CWV7"/>
<keyword evidence="2" id="KW-1185">Reference proteome</keyword>
<protein>
    <submittedName>
        <fullName evidence="1">HEAT repeat protein</fullName>
    </submittedName>
</protein>
<sequence length="778" mass="84669">MKTTLATALLLAAFLGTDDLAKQLRSKEAKERLAAVAAVREQKPEDAVALLTKALDDSDWEVVERAAAALGELADPEAQKALLRTATEVPITRVRRAACDALAVLDAQEAVDELVKKAKGKEPVNALQALTFVGELAEVAFEIKKLDDLATSDDPRVAHWAGRAAVAGARDGSGLGALIALHRNEKNGLVALCGGLDTVAAAPSEKNVAIVQGLALDPNAVDVVSLRALRAMAAALDLTDSAHNLGLVTSGLDPRRGADLAWMVLQRMDTSELESSKLAGAREHVLELARRAAGGGGPETRGAGLRVLERLGEEEDLKVVTALLESGAPRNRIRAAKALGRGFDDATWVQAVSARLGNEGDPTVREELCVQLGRRGLDAALVPLTTALEDDEWTVAVCAAVSLGKLNVDGAAQALATLTGARDWKLRGAAAAGYGWLYRAEAMEPLIELLGDRDHSVKRTAYEGLKRLARRGDVPDKQAAWTAWWEENRERFVFRHPADTEEEKQKYGYSDLGRPPTASDYRRLYESFDVLALEGQYDHIQDLLDGIEIPYRLTNASALQRAELHPFSAFFANCTGEVAGDDVDRLAWFVRTGGHMFASCWSLTNTVKAVYPGVISHDESAGEEVVGSIPIFPVDPQSRFLPGVFPKDVRPYFHLEGSQLITVDRPEVAEVLIDSPAAAQTYGNGNVVAWFEAGHGMVLDSANHFYIHGFEWMPGLKDADDFQHYALNHMGLEFDRWREIEGESYWRSKSKAAEEVPETCVFNFVTNFVRRYRAGLPR</sequence>
<organism evidence="1 2">
    <name type="scientific">Rohdeia mirabilis</name>
    <dbReference type="NCBI Taxonomy" id="2528008"/>
    <lineage>
        <taxon>Bacteria</taxon>
        <taxon>Pseudomonadati</taxon>
        <taxon>Planctomycetota</taxon>
        <taxon>Planctomycetia</taxon>
        <taxon>Planctomycetia incertae sedis</taxon>
        <taxon>Rohdeia</taxon>
    </lineage>
</organism>
<dbReference type="EMBL" id="CP036290">
    <property type="protein sequence ID" value="QDU83678.1"/>
    <property type="molecule type" value="Genomic_DNA"/>
</dbReference>
<dbReference type="SUPFAM" id="SSF48371">
    <property type="entry name" value="ARM repeat"/>
    <property type="match status" value="2"/>
</dbReference>
<dbReference type="Gene3D" id="1.25.10.10">
    <property type="entry name" value="Leucine-rich Repeat Variant"/>
    <property type="match status" value="3"/>
</dbReference>